<proteinExistence type="predicted"/>
<feature type="repeat" description="WD" evidence="3">
    <location>
        <begin position="574"/>
        <end position="615"/>
    </location>
</feature>
<evidence type="ECO:0000256" key="1">
    <source>
        <dbReference type="ARBA" id="ARBA00022574"/>
    </source>
</evidence>
<accession>A0A905R0M4</accession>
<feature type="region of interest" description="Disordered" evidence="4">
    <location>
        <begin position="210"/>
        <end position="231"/>
    </location>
</feature>
<feature type="region of interest" description="Disordered" evidence="4">
    <location>
        <begin position="245"/>
        <end position="300"/>
    </location>
</feature>
<evidence type="ECO:0000256" key="3">
    <source>
        <dbReference type="PROSITE-ProRule" id="PRU00221"/>
    </source>
</evidence>
<evidence type="ECO:0000256" key="2">
    <source>
        <dbReference type="ARBA" id="ARBA00022737"/>
    </source>
</evidence>
<dbReference type="InterPro" id="IPR036322">
    <property type="entry name" value="WD40_repeat_dom_sf"/>
</dbReference>
<dbReference type="Pfam" id="PF00400">
    <property type="entry name" value="WD40"/>
    <property type="match status" value="2"/>
</dbReference>
<organism evidence="5 6">
    <name type="scientific">Rhodnius prolixus</name>
    <name type="common">Triatomid bug</name>
    <dbReference type="NCBI Taxonomy" id="13249"/>
    <lineage>
        <taxon>Eukaryota</taxon>
        <taxon>Metazoa</taxon>
        <taxon>Ecdysozoa</taxon>
        <taxon>Arthropoda</taxon>
        <taxon>Hexapoda</taxon>
        <taxon>Insecta</taxon>
        <taxon>Pterygota</taxon>
        <taxon>Neoptera</taxon>
        <taxon>Paraneoptera</taxon>
        <taxon>Hemiptera</taxon>
        <taxon>Heteroptera</taxon>
        <taxon>Panheteroptera</taxon>
        <taxon>Cimicomorpha</taxon>
        <taxon>Reduviidae</taxon>
        <taxon>Triatominae</taxon>
        <taxon>Rhodnius</taxon>
    </lineage>
</organism>
<dbReference type="GO" id="GO:0044458">
    <property type="term" value="P:motile cilium assembly"/>
    <property type="evidence" value="ECO:0007669"/>
    <property type="project" value="TreeGrafter"/>
</dbReference>
<feature type="compositionally biased region" description="Basic and acidic residues" evidence="4">
    <location>
        <begin position="12"/>
        <end position="24"/>
    </location>
</feature>
<dbReference type="EMBL" id="ACPB03006883">
    <property type="status" value="NOT_ANNOTATED_CDS"/>
    <property type="molecule type" value="Genomic_DNA"/>
</dbReference>
<feature type="region of interest" description="Disordered" evidence="4">
    <location>
        <begin position="856"/>
        <end position="950"/>
    </location>
</feature>
<dbReference type="InterPro" id="IPR019775">
    <property type="entry name" value="WD40_repeat_CS"/>
</dbReference>
<feature type="compositionally biased region" description="Polar residues" evidence="4">
    <location>
        <begin position="55"/>
        <end position="64"/>
    </location>
</feature>
<dbReference type="PROSITE" id="PS50294">
    <property type="entry name" value="WD_REPEATS_REGION"/>
    <property type="match status" value="1"/>
</dbReference>
<name>A0A905R0M4_RHOPR</name>
<feature type="compositionally biased region" description="Basic residues" evidence="4">
    <location>
        <begin position="71"/>
        <end position="81"/>
    </location>
</feature>
<dbReference type="GO" id="GO:0036064">
    <property type="term" value="C:ciliary basal body"/>
    <property type="evidence" value="ECO:0007669"/>
    <property type="project" value="TreeGrafter"/>
</dbReference>
<feature type="compositionally biased region" description="Low complexity" evidence="4">
    <location>
        <begin position="857"/>
        <end position="871"/>
    </location>
</feature>
<feature type="compositionally biased region" description="Polar residues" evidence="4">
    <location>
        <begin position="278"/>
        <end position="294"/>
    </location>
</feature>
<feature type="region of interest" description="Disordered" evidence="4">
    <location>
        <begin position="1"/>
        <end position="38"/>
    </location>
</feature>
<dbReference type="SMART" id="SM00320">
    <property type="entry name" value="WD40"/>
    <property type="match status" value="4"/>
</dbReference>
<dbReference type="PROSITE" id="PS00678">
    <property type="entry name" value="WD_REPEATS_1"/>
    <property type="match status" value="1"/>
</dbReference>
<feature type="repeat" description="WD" evidence="3">
    <location>
        <begin position="617"/>
        <end position="659"/>
    </location>
</feature>
<dbReference type="SUPFAM" id="SSF50978">
    <property type="entry name" value="WD40 repeat-like"/>
    <property type="match status" value="1"/>
</dbReference>
<dbReference type="RefSeq" id="XP_073968468.1">
    <property type="nucleotide sequence ID" value="XM_074112367.1"/>
</dbReference>
<dbReference type="InterPro" id="IPR001680">
    <property type="entry name" value="WD40_rpt"/>
</dbReference>
<sequence>MGPPVPPPRSVRKSEQSSDIKGSIKNDNVGESVSATPGLEERCGVIQVAAEVHNAKSTIKNLTQNEEKRPEKKKRKVKRKGTFTMKDRQKKAEKSGGIGEAGETDLKEMKSGFFSKVPSEKRGSLTETMSDSDSGKIKLVPLRPISARRRAPAGSATETLSEDSDEKAVSPKFTHPLPPIPPRRKSVPLAETNAVVRERPKSAVVQTTVGQEVILSPPPVPAPRKSISKSVEQVVSPYCTSSSMDYKDTDVLSNSKLRKPKKKRKLRDAKESGEGKSNAISSTESLNHSSNKPTPTKELEMKKDEEMACVTVHSCEPLHVKHFHSRHVVRLHVMDLTSGKYKKSALGKMDIQPVNTSPFDYKEQRSTMPTWEEDLFVLEPLAHIVSVGTMLIFEVADSQNEEVIAWAFLKPVAANGALNAGKTLRLQLYKPGKQIKDKSIPQGFQWWSRAKYTNYKSTLFITVNGVPSHLIVTPPRPDILAEPKGENLENQEEGVEDHLSVHSDKKEDSDLEEVVWNRLPSLSCKLPNAIVATLDTGNSKSMAVAYSHSGLYLASQTGENLCMLTFKGRLSFTMSGHQGLVYCLKWSKDDKYLLSSSADTTTCVWDVGNRKSTPLQVLSHPSYVYSCCWLDESAGLIVTACYDQYIRLWKLGTKSPIQHLSKHTCAVNSVAVIDNYTLVSGDNVGLIILWRLTEEGILEFEREIILREVKGKSINKLIIHSGKKRMLVHTRDSVLRMVDIATGCVVQWFRGGLNNRIRCDSCFCGCGSRIFATCEDGSTCCWDAHTGQMIALYTRLQSNCGTASIDFHPRDHYMALASHSSLGTASLSIVHHDRDSSGKEVGIVYMDAPLHQDLEASSQSLNSSHSGSHPSLVRDTPCSSPSGTSTDGRKSRRKDFGIFKALLGRKKNKKGNSNNSNYQATDVESKDDTLQKKHRKMTPTMPHSGQDSTDHRLTDIIKRMDKILTAISSNRPI</sequence>
<dbReference type="GeneID" id="141446029"/>
<feature type="region of interest" description="Disordered" evidence="4">
    <location>
        <begin position="54"/>
        <end position="193"/>
    </location>
</feature>
<evidence type="ECO:0000256" key="4">
    <source>
        <dbReference type="SAM" id="MobiDB-lite"/>
    </source>
</evidence>
<keyword evidence="2" id="KW-0677">Repeat</keyword>
<keyword evidence="1 3" id="KW-0853">WD repeat</keyword>
<dbReference type="InterPro" id="IPR015943">
    <property type="entry name" value="WD40/YVTN_repeat-like_dom_sf"/>
</dbReference>
<evidence type="ECO:0000313" key="5">
    <source>
        <dbReference type="EnsemblMetazoa" id="RPRC017809-PA"/>
    </source>
</evidence>
<feature type="compositionally biased region" description="Polar residues" evidence="4">
    <location>
        <begin position="25"/>
        <end position="35"/>
    </location>
</feature>
<dbReference type="PANTHER" id="PTHR44499:SF1">
    <property type="entry name" value="JOUBERIN"/>
    <property type="match status" value="1"/>
</dbReference>
<dbReference type="AlphaFoldDB" id="A0A905R0M4"/>
<dbReference type="InterPro" id="IPR052803">
    <property type="entry name" value="Cilium-Associated_Jouberin"/>
</dbReference>
<dbReference type="PROSITE" id="PS50082">
    <property type="entry name" value="WD_REPEATS_2"/>
    <property type="match status" value="2"/>
</dbReference>
<evidence type="ECO:0000313" key="6">
    <source>
        <dbReference type="Proteomes" id="UP000015103"/>
    </source>
</evidence>
<dbReference type="Proteomes" id="UP000015103">
    <property type="component" value="Unassembled WGS sequence"/>
</dbReference>
<reference evidence="5" key="1">
    <citation type="submission" date="2022-10" db="UniProtKB">
        <authorList>
            <consortium name="EnsemblMetazoa"/>
        </authorList>
    </citation>
    <scope>IDENTIFICATION</scope>
</reference>
<keyword evidence="6" id="KW-1185">Reference proteome</keyword>
<dbReference type="PANTHER" id="PTHR44499">
    <property type="entry name" value="JOUBERIN"/>
    <property type="match status" value="1"/>
</dbReference>
<dbReference type="Gene3D" id="2.130.10.10">
    <property type="entry name" value="YVTN repeat-like/Quinoprotein amine dehydrogenase"/>
    <property type="match status" value="1"/>
</dbReference>
<dbReference type="EnsemblMetazoa" id="RPRC017809-RA">
    <property type="protein sequence ID" value="RPRC017809-PA"/>
    <property type="gene ID" value="RPRC017809"/>
</dbReference>
<protein>
    <submittedName>
        <fullName evidence="5">Jouberin-like</fullName>
    </submittedName>
</protein>
<feature type="compositionally biased region" description="Polar residues" evidence="4">
    <location>
        <begin position="877"/>
        <end position="886"/>
    </location>
</feature>
<feature type="compositionally biased region" description="Basic and acidic residues" evidence="4">
    <location>
        <begin position="85"/>
        <end position="94"/>
    </location>
</feature>
<feature type="compositionally biased region" description="Basic residues" evidence="4">
    <location>
        <begin position="256"/>
        <end position="267"/>
    </location>
</feature>